<evidence type="ECO:0000313" key="3">
    <source>
        <dbReference type="Proteomes" id="UP000591071"/>
    </source>
</evidence>
<comment type="caution">
    <text evidence="2">The sequence shown here is derived from an EMBL/GenBank/DDBJ whole genome shotgun (WGS) entry which is preliminary data.</text>
</comment>
<gene>
    <name evidence="2" type="ORF">HF872_05090</name>
</gene>
<reference evidence="2 3" key="1">
    <citation type="submission" date="2020-04" db="EMBL/GenBank/DDBJ databases">
        <authorList>
            <person name="Hitch T.C.A."/>
            <person name="Wylensek D."/>
            <person name="Clavel T."/>
        </authorList>
    </citation>
    <scope>NUCLEOTIDE SEQUENCE [LARGE SCALE GENOMIC DNA]</scope>
    <source>
        <strain evidence="2 3">Oil-RF-744-FAT-WT-6-1</strain>
    </source>
</reference>
<dbReference type="PROSITE" id="PS52050">
    <property type="entry name" value="WYL"/>
    <property type="match status" value="1"/>
</dbReference>
<protein>
    <submittedName>
        <fullName evidence="2">WYL domain-containing protein</fullName>
    </submittedName>
</protein>
<organism evidence="2 3">
    <name type="scientific">Megasphaera hexanoica</name>
    <dbReference type="NCBI Taxonomy" id="1675036"/>
    <lineage>
        <taxon>Bacteria</taxon>
        <taxon>Bacillati</taxon>
        <taxon>Bacillota</taxon>
        <taxon>Negativicutes</taxon>
        <taxon>Veillonellales</taxon>
        <taxon>Veillonellaceae</taxon>
        <taxon>Megasphaera</taxon>
    </lineage>
</organism>
<sequence length="325" mass="37583">MDKAERILLVFCRLLKHEWLNKTNLALEFNTTERTIERDMQSIRAVLSEAHSPAVLLWDRKKGSYILNHYQHRPLQSMEALTILKILLGSRALRLDEMEGLVQALCGLLSSRDEMEFSRLLEEELDGYREPSHHQAIIKTQWDLQQCIRDHRKICLHYSRGDDMRTAHIVFPLSVVVSDGYFYLIATVEGTIHKEPAFFRLDRIRSFDVLPGNGCSPEDNDFSLRRLRSTTPFMFGGNPVRLTLRCQHRAAEALFDKIPAHTVLSWEVETVLVEVTVSIPGFFRWLLMQGDAIVIIGPDRFRQAFIQTLQKIQNAYTDSKEDCPT</sequence>
<dbReference type="InterPro" id="IPR051534">
    <property type="entry name" value="CBASS_pafABC_assoc_protein"/>
</dbReference>
<dbReference type="Proteomes" id="UP000591071">
    <property type="component" value="Unassembled WGS sequence"/>
</dbReference>
<dbReference type="AlphaFoldDB" id="A0A848BS57"/>
<evidence type="ECO:0000259" key="1">
    <source>
        <dbReference type="Pfam" id="PF13280"/>
    </source>
</evidence>
<accession>A0A848BS57</accession>
<name>A0A848BS57_9FIRM</name>
<dbReference type="PANTHER" id="PTHR34580:SF1">
    <property type="entry name" value="PROTEIN PAFC"/>
    <property type="match status" value="1"/>
</dbReference>
<dbReference type="EMBL" id="JABAFG010000006">
    <property type="protein sequence ID" value="NME28000.1"/>
    <property type="molecule type" value="Genomic_DNA"/>
</dbReference>
<feature type="domain" description="WYL" evidence="1">
    <location>
        <begin position="144"/>
        <end position="208"/>
    </location>
</feature>
<dbReference type="PANTHER" id="PTHR34580">
    <property type="match status" value="1"/>
</dbReference>
<dbReference type="RefSeq" id="WP_170087415.1">
    <property type="nucleotide sequence ID" value="NZ_JABAFG010000006.1"/>
</dbReference>
<dbReference type="Pfam" id="PF13280">
    <property type="entry name" value="WYL"/>
    <property type="match status" value="1"/>
</dbReference>
<proteinExistence type="predicted"/>
<evidence type="ECO:0000313" key="2">
    <source>
        <dbReference type="EMBL" id="NME28000.1"/>
    </source>
</evidence>
<dbReference type="InterPro" id="IPR026881">
    <property type="entry name" value="WYL_dom"/>
</dbReference>